<gene>
    <name evidence="1" type="ORF">EZS28_002761</name>
</gene>
<protein>
    <submittedName>
        <fullName evidence="1">Uncharacterized protein</fullName>
    </submittedName>
</protein>
<comment type="caution">
    <text evidence="1">The sequence shown here is derived from an EMBL/GenBank/DDBJ whole genome shotgun (WGS) entry which is preliminary data.</text>
</comment>
<evidence type="ECO:0000313" key="2">
    <source>
        <dbReference type="Proteomes" id="UP000324800"/>
    </source>
</evidence>
<evidence type="ECO:0000313" key="1">
    <source>
        <dbReference type="EMBL" id="KAA6401713.1"/>
    </source>
</evidence>
<feature type="non-terminal residue" evidence="1">
    <location>
        <position position="2266"/>
    </location>
</feature>
<sequence length="2266" mass="241224">MSECRAQNYGGALYNDIASSGVTFIFNQTTFINCSASAGGAFYFHQDLDMTIILIEVVFQDCQSTTGSGGAIYMDTRFFTNMTIYNISSFTNCTSATTGGAIYAALISNQFLELNNVIISECQGTEGGAIYSMISINGTLTIKNVSIFTQCESTQGNGGAIFASLGSIEFGGLYIEGYPDSLTKFSQCSASQLGGAFYLDLANGSEGSFNLSGASYQDTPTLNSNSAQYGKSLFINAQGDLKLAVPVGQGIKIGAGEDSYEYANLDNLMGYDNFDEIQSDEIPLYFAYSLPLDVCHIKYPVLDEKGDDNRFCGHFYQPCLTLDYALLQNGAVPEEKKVGIINSYVLNSLITIDLIEGEAKIQNSLNNQGETTNIQSELFIEEDGKFSITSGSLLFDKITFKIDVNAEEGYIISGLSQTTKIQIDNCIMATTTASSSILTGFVELEYGILSISNLSIINVIIQERSVIKVDEGTNVGIVSISASQFENITRTGDNQKGGVIEGYLGSNNGKITVSSSTFTDCKVDTSTGCGGAIYLQISDGGEQLFDLSGVSYSGCDAKYGKSLFINAYKLRIAVPIHADTSPTRIKIGAGEDNYEKFNLNNLMGFNGAQTSLAIPLYYLYTTISQDVYHVSNSDSTPNGNDNTFCGQLGWPCLTIDYAISLSENASIPYQIGIITGYKLIQEQELLYDEINLKIQNQLTDSGVLKTENSVLLIETTGKFTITAQSLSFDRITFSISSNASGDYIITGGNTLAEIDMSLCKMIMTDGASTSISVGLVQMNSGVLIINQFIVTTIKISGCSIIKVGNGAGSVDIIESSFTSVERTVTNGNGGVIDYISSSTNQLNIRDTSSFTECKTNSGSGGGIYSSISNGELNIDNTIFTSCTCTQPGNGGALAIEQLGTGKIIINNVEFISCKTLTGSGNYGWGGAMFIKTSIAASSLTLDNFKLTNLVFSSDCSSFVNAGHYIDIQSANTAETGANIETKYLLTVNGTTNIYTNENYRILYMGIQTDDVNGGSNSPFKHCPLFTTCNIGEYYVKTGGNNSKGCFDSTINHCLNFDAGKLKDTSNLNGVGKYIVYVVDSTTIPNKLEITQASTEFPRTFRNDGGTSTSIKAIEFSTDGQFDINGGNVLFNYINFVVVSNINSMILLETTTSQTSLQNCQLNMGDLTSILYNFIERQSGNVIINILNAPTAKAISSGIDLIMISANTGDVSITSGTFGTTTYGISSSSNRLISASVGGSTAQKLEISTSSFTQCTNTNGNGGALNLVIGSGGEVELNQVTFSSCQSKSGGAIYSTISGDGKLTIKNSCSFTSCSSTENGGAIYTSLSSITDNGFFSFTGTASTFTSCTVPTGSGLGGAIYLGLATGTETKYDLTGASYLTNNNAQFGKNLFINAFNLRSAVPVGDPTRIKIGAGNNENTQLTNLMGYDNGNTQFAIPLYYIMNLAIIMLDVDIITGLDTTSISRGLVLVTLGSVSITDSKMESFTKSGGSIIKQDGGTLLFTRGQITTVTIESGNMIQISSGTTTLNQFSANGITLNDGSLISYYSTENLNIVGCTFTSISKIITNGNGGVISGTLNGTSGSILITGTASTFTSCTVPTGSGLGGAIYLDVATGGQSKYDLSEASYYLCNAKYGKSLFIDAFDLKLVVPISSQAILGTLSDSTEILQPEQMMGYDNDDISIAIPLIYVYTSVVREVTNIKSIINIEEDGKFSITSGTLQFNQITFRVDNSATSGYIITGTDGCNGIQITNCYMKMANVDAEYTILTGFIDLIGGTLIINTLDVSDIRVSSQSIITLNDQAGDVSIIGSTFQNIERTGSGGKGGVIEGYLGTNRKLTVSGSTFTNCKVNSTDGLGGGIYLKISANGQTKYDLSGASYSGCDAKYGKSLFIDAYDLKLVVPISSQAILGTLSDSTEILQPEQMMGYDNDDISIAIPLIYVYTSVVSSVYHVKYTSNDDKGNDNRFCGHLSWPCLKIDYIITTLTGSTTPKQIGIIDGYILNELITIDQSDKEIQISNQLSGLGEVTNIKSIINIEEDGKISLIRGTIQFDKIIFTINQNATIGYIITGAASSTKVSINNCFMKMTSDTTGYSILTGFVELKGGILNINNIEIKDIIVSGYSLIKVNEESGIVYVIGSKFENIQRTGSNGKGSIIEGYLNNNNGLITVSSSTFKNCKVDSSTGLGGGIYLKIANGGQSKYDLSEASYQLCVAKYGKSLFIDAYDLKLSLQGSTDGSILGTLSDSTEILQPEQMMGYDNDDISIAIPLIY</sequence>
<reference evidence="1 2" key="1">
    <citation type="submission" date="2019-03" db="EMBL/GenBank/DDBJ databases">
        <title>Single cell metagenomics reveals metabolic interactions within the superorganism composed of flagellate Streblomastix strix and complex community of Bacteroidetes bacteria on its surface.</title>
        <authorList>
            <person name="Treitli S.C."/>
            <person name="Kolisko M."/>
            <person name="Husnik F."/>
            <person name="Keeling P."/>
            <person name="Hampl V."/>
        </authorList>
    </citation>
    <scope>NUCLEOTIDE SEQUENCE [LARGE SCALE GENOMIC DNA]</scope>
    <source>
        <strain evidence="1">ST1C</strain>
    </source>
</reference>
<dbReference type="Proteomes" id="UP000324800">
    <property type="component" value="Unassembled WGS sequence"/>
</dbReference>
<organism evidence="1 2">
    <name type="scientific">Streblomastix strix</name>
    <dbReference type="NCBI Taxonomy" id="222440"/>
    <lineage>
        <taxon>Eukaryota</taxon>
        <taxon>Metamonada</taxon>
        <taxon>Preaxostyla</taxon>
        <taxon>Oxymonadida</taxon>
        <taxon>Streblomastigidae</taxon>
        <taxon>Streblomastix</taxon>
    </lineage>
</organism>
<accession>A0A5J4X413</accession>
<proteinExistence type="predicted"/>
<name>A0A5J4X413_9EUKA</name>
<dbReference type="EMBL" id="SNRW01000345">
    <property type="protein sequence ID" value="KAA6401713.1"/>
    <property type="molecule type" value="Genomic_DNA"/>
</dbReference>